<dbReference type="AlphaFoldDB" id="E1YFN5"/>
<sequence>MSVQPEGENLRKAVKWISETLKYEQGKNSAKLIEEACLKFDLTPIDAEYLSNFLRNK</sequence>
<gene>
    <name evidence="1" type="ORF">N47_J03600</name>
</gene>
<protein>
    <submittedName>
        <fullName evidence="1">Uncharacterized protein</fullName>
    </submittedName>
</protein>
<organism evidence="1">
    <name type="scientific">uncultured Desulfobacterium sp</name>
    <dbReference type="NCBI Taxonomy" id="201089"/>
    <lineage>
        <taxon>Bacteria</taxon>
        <taxon>Pseudomonadati</taxon>
        <taxon>Thermodesulfobacteriota</taxon>
        <taxon>Desulfobacteria</taxon>
        <taxon>Desulfobacterales</taxon>
        <taxon>Desulfobacteriaceae</taxon>
        <taxon>Desulfobacterium</taxon>
        <taxon>environmental samples</taxon>
    </lineage>
</organism>
<accession>E1YFN5</accession>
<evidence type="ECO:0000313" key="1">
    <source>
        <dbReference type="EMBL" id="CBX29379.1"/>
    </source>
</evidence>
<name>E1YFN5_9BACT</name>
<dbReference type="EMBL" id="FR695872">
    <property type="protein sequence ID" value="CBX29379.1"/>
    <property type="molecule type" value="Genomic_DNA"/>
</dbReference>
<reference evidence="1" key="1">
    <citation type="journal article" date="2011" name="Environ. Microbiol.">
        <title>Genomic insights into the metabolic potential of the polycyclic aromatic hydrocarbon degrading sulfate-reducing Deltaproteobacterium N47.</title>
        <authorList>
            <person name="Bergmann F."/>
            <person name="Selesi D."/>
            <person name="Weinmaier T."/>
            <person name="Tischler P."/>
            <person name="Rattei T."/>
            <person name="Meckenstock R.U."/>
        </authorList>
    </citation>
    <scope>NUCLEOTIDE SEQUENCE</scope>
</reference>
<proteinExistence type="predicted"/>